<dbReference type="OrthoDB" id="4788989at2759"/>
<name>A0A2Z6NKL3_TRISU</name>
<proteinExistence type="predicted"/>
<accession>A0A2Z6NKL3</accession>
<evidence type="ECO:0000313" key="1">
    <source>
        <dbReference type="EMBL" id="GAU30317.1"/>
    </source>
</evidence>
<dbReference type="Proteomes" id="UP000242715">
    <property type="component" value="Unassembled WGS sequence"/>
</dbReference>
<evidence type="ECO:0000313" key="2">
    <source>
        <dbReference type="Proteomes" id="UP000242715"/>
    </source>
</evidence>
<dbReference type="AlphaFoldDB" id="A0A2Z6NKL3"/>
<organism evidence="1 2">
    <name type="scientific">Trifolium subterraneum</name>
    <name type="common">Subterranean clover</name>
    <dbReference type="NCBI Taxonomy" id="3900"/>
    <lineage>
        <taxon>Eukaryota</taxon>
        <taxon>Viridiplantae</taxon>
        <taxon>Streptophyta</taxon>
        <taxon>Embryophyta</taxon>
        <taxon>Tracheophyta</taxon>
        <taxon>Spermatophyta</taxon>
        <taxon>Magnoliopsida</taxon>
        <taxon>eudicotyledons</taxon>
        <taxon>Gunneridae</taxon>
        <taxon>Pentapetalae</taxon>
        <taxon>rosids</taxon>
        <taxon>fabids</taxon>
        <taxon>Fabales</taxon>
        <taxon>Fabaceae</taxon>
        <taxon>Papilionoideae</taxon>
        <taxon>50 kb inversion clade</taxon>
        <taxon>NPAAA clade</taxon>
        <taxon>Hologalegina</taxon>
        <taxon>IRL clade</taxon>
        <taxon>Trifolieae</taxon>
        <taxon>Trifolium</taxon>
    </lineage>
</organism>
<reference evidence="2" key="1">
    <citation type="journal article" date="2017" name="Front. Plant Sci.">
        <title>Climate Clever Clovers: New Paradigm to Reduce the Environmental Footprint of Ruminants by Breeding Low Methanogenic Forages Utilizing Haplotype Variation.</title>
        <authorList>
            <person name="Kaur P."/>
            <person name="Appels R."/>
            <person name="Bayer P.E."/>
            <person name="Keeble-Gagnere G."/>
            <person name="Wang J."/>
            <person name="Hirakawa H."/>
            <person name="Shirasawa K."/>
            <person name="Vercoe P."/>
            <person name="Stefanova K."/>
            <person name="Durmic Z."/>
            <person name="Nichols P."/>
            <person name="Revell C."/>
            <person name="Isobe S.N."/>
            <person name="Edwards D."/>
            <person name="Erskine W."/>
        </authorList>
    </citation>
    <scope>NUCLEOTIDE SEQUENCE [LARGE SCALE GENOMIC DNA]</scope>
    <source>
        <strain evidence="2">cv. Daliak</strain>
    </source>
</reference>
<dbReference type="EMBL" id="DF973423">
    <property type="protein sequence ID" value="GAU30317.1"/>
    <property type="molecule type" value="Genomic_DNA"/>
</dbReference>
<protein>
    <submittedName>
        <fullName evidence="1">Uncharacterized protein</fullName>
    </submittedName>
</protein>
<keyword evidence="2" id="KW-1185">Reference proteome</keyword>
<gene>
    <name evidence="1" type="ORF">TSUD_211740</name>
</gene>
<sequence>MEDAMETVDSTIDSSVPLMISNSKLLDCCICFQPLTIPVFQRPYLYQLYCYNVERTSRNPPLCT</sequence>